<dbReference type="SMART" id="SM00091">
    <property type="entry name" value="PAS"/>
    <property type="match status" value="1"/>
</dbReference>
<sequence>MTDDTSTGLSPGPLADAAITSDGTGEGSDGQVSILHVDDDPDMLSLSKTMLERRDIDVTTRTSAEAGLEYLQEADVGCIVSDYEMPRTDGLEFLEAVRKEYPDLPFILFTGKGGEEIASKAISAGVTDYLQKEPGEGQYTVLANRIVNLVDQYRAKQAVEQTQKRFSKLIEHSTDVISIISLDARFEYLSPSAEHILGYEPAEMVGEYIFDYAHPEDRDEAMEKFFETVEDPDKQPTVEFRFKHPDGSWPVLESRGRNLLDDPDVQGFVVNSREITELREHEQELKRQNEQLEVIRSVVSHDLKNPLNVAKTTLDLATEDFEDPDRREDVPEHLDRLGRALDRMDVIISDMLTMAQQGQRVVETDPVDFEATARAAWEMAGGDDATFEIADTPTIQADESRLQQLLENLFHNAVEHTDTDVTVTVGTTAAADTDDASIASLYVEDDGPGIPDDEREKVFESGYSTAEEGSGFGLAIVEQIAKAHGWEVEITDPGGTRENGESRASGTRILISGVQIE</sequence>
<dbReference type="OrthoDB" id="8127at2157"/>
<accession>A0A1G7JPK9</accession>
<feature type="domain" description="Histidine kinase" evidence="10">
    <location>
        <begin position="298"/>
        <end position="512"/>
    </location>
</feature>
<evidence type="ECO:0000313" key="14">
    <source>
        <dbReference type="EMBL" id="SDF26882.1"/>
    </source>
</evidence>
<evidence type="ECO:0000256" key="3">
    <source>
        <dbReference type="ARBA" id="ARBA00022553"/>
    </source>
</evidence>
<evidence type="ECO:0000313" key="15">
    <source>
        <dbReference type="Proteomes" id="UP000199076"/>
    </source>
</evidence>
<dbReference type="SMART" id="SM00448">
    <property type="entry name" value="REC"/>
    <property type="match status" value="1"/>
</dbReference>
<dbReference type="GO" id="GO:0000155">
    <property type="term" value="F:phosphorelay sensor kinase activity"/>
    <property type="evidence" value="ECO:0007669"/>
    <property type="project" value="InterPro"/>
</dbReference>
<dbReference type="InterPro" id="IPR004358">
    <property type="entry name" value="Sig_transdc_His_kin-like_C"/>
</dbReference>
<dbReference type="InterPro" id="IPR000700">
    <property type="entry name" value="PAS-assoc_C"/>
</dbReference>
<dbReference type="AlphaFoldDB" id="A0A1G7JPK9"/>
<dbReference type="InterPro" id="IPR000014">
    <property type="entry name" value="PAS"/>
</dbReference>
<dbReference type="SUPFAM" id="SSF55874">
    <property type="entry name" value="ATPase domain of HSP90 chaperone/DNA topoisomerase II/histidine kinase"/>
    <property type="match status" value="1"/>
</dbReference>
<name>A0A1G7JPK9_9EURY</name>
<dbReference type="SMART" id="SM00387">
    <property type="entry name" value="HATPase_c"/>
    <property type="match status" value="1"/>
</dbReference>
<protein>
    <recommendedName>
        <fullName evidence="2">histidine kinase</fullName>
        <ecNumber evidence="2">2.7.13.3</ecNumber>
    </recommendedName>
</protein>
<feature type="modified residue" description="4-aspartylphosphate" evidence="7">
    <location>
        <position position="82"/>
    </location>
</feature>
<dbReference type="Pfam" id="PF08447">
    <property type="entry name" value="PAS_3"/>
    <property type="match status" value="1"/>
</dbReference>
<dbReference type="NCBIfam" id="TIGR00229">
    <property type="entry name" value="sensory_box"/>
    <property type="match status" value="1"/>
</dbReference>
<dbReference type="RefSeq" id="WP_092690137.1">
    <property type="nucleotide sequence ID" value="NZ_FNBK01000005.1"/>
</dbReference>
<dbReference type="PROSITE" id="PS50113">
    <property type="entry name" value="PAC"/>
    <property type="match status" value="1"/>
</dbReference>
<keyword evidence="6" id="KW-0902">Two-component regulatory system</keyword>
<dbReference type="CDD" id="cd00156">
    <property type="entry name" value="REC"/>
    <property type="match status" value="1"/>
</dbReference>
<feature type="domain" description="PAC" evidence="13">
    <location>
        <begin position="236"/>
        <end position="287"/>
    </location>
</feature>
<dbReference type="EC" id="2.7.13.3" evidence="2"/>
<dbReference type="InterPro" id="IPR001789">
    <property type="entry name" value="Sig_transdc_resp-reg_receiver"/>
</dbReference>
<dbReference type="PROSITE" id="PS50112">
    <property type="entry name" value="PAS"/>
    <property type="match status" value="1"/>
</dbReference>
<evidence type="ECO:0000259" key="12">
    <source>
        <dbReference type="PROSITE" id="PS50112"/>
    </source>
</evidence>
<proteinExistence type="predicted"/>
<dbReference type="InterPro" id="IPR035965">
    <property type="entry name" value="PAS-like_dom_sf"/>
</dbReference>
<organism evidence="14 15">
    <name type="scientific">Halorientalis regularis</name>
    <dbReference type="NCBI Taxonomy" id="660518"/>
    <lineage>
        <taxon>Archaea</taxon>
        <taxon>Methanobacteriati</taxon>
        <taxon>Methanobacteriota</taxon>
        <taxon>Stenosarchaea group</taxon>
        <taxon>Halobacteria</taxon>
        <taxon>Halobacteriales</taxon>
        <taxon>Haloarculaceae</taxon>
        <taxon>Halorientalis</taxon>
    </lineage>
</organism>
<dbReference type="Proteomes" id="UP000199076">
    <property type="component" value="Unassembled WGS sequence"/>
</dbReference>
<dbReference type="Gene3D" id="3.30.565.10">
    <property type="entry name" value="Histidine kinase-like ATPase, C-terminal domain"/>
    <property type="match status" value="1"/>
</dbReference>
<evidence type="ECO:0000256" key="5">
    <source>
        <dbReference type="ARBA" id="ARBA00022777"/>
    </source>
</evidence>
<evidence type="ECO:0000259" key="13">
    <source>
        <dbReference type="PROSITE" id="PS50113"/>
    </source>
</evidence>
<dbReference type="SUPFAM" id="SSF52172">
    <property type="entry name" value="CheY-like"/>
    <property type="match status" value="1"/>
</dbReference>
<evidence type="ECO:0000256" key="4">
    <source>
        <dbReference type="ARBA" id="ARBA00022679"/>
    </source>
</evidence>
<gene>
    <name evidence="14" type="ORF">SAMN05216218_10518</name>
</gene>
<dbReference type="PROSITE" id="PS50109">
    <property type="entry name" value="HIS_KIN"/>
    <property type="match status" value="1"/>
</dbReference>
<feature type="domain" description="Response regulatory" evidence="11">
    <location>
        <begin position="33"/>
        <end position="147"/>
    </location>
</feature>
<evidence type="ECO:0000256" key="2">
    <source>
        <dbReference type="ARBA" id="ARBA00012438"/>
    </source>
</evidence>
<dbReference type="PROSITE" id="PS50110">
    <property type="entry name" value="RESPONSE_REGULATORY"/>
    <property type="match status" value="1"/>
</dbReference>
<dbReference type="InterPro" id="IPR011006">
    <property type="entry name" value="CheY-like_superfamily"/>
</dbReference>
<dbReference type="CDD" id="cd00075">
    <property type="entry name" value="HATPase"/>
    <property type="match status" value="1"/>
</dbReference>
<dbReference type="Pfam" id="PF00072">
    <property type="entry name" value="Response_reg"/>
    <property type="match status" value="1"/>
</dbReference>
<dbReference type="PANTHER" id="PTHR43711">
    <property type="entry name" value="TWO-COMPONENT HISTIDINE KINASE"/>
    <property type="match status" value="1"/>
</dbReference>
<dbReference type="InterPro" id="IPR013655">
    <property type="entry name" value="PAS_fold_3"/>
</dbReference>
<dbReference type="InterPro" id="IPR050736">
    <property type="entry name" value="Sensor_HK_Regulatory"/>
</dbReference>
<keyword evidence="8" id="KW-0175">Coiled coil</keyword>
<dbReference type="SUPFAM" id="SSF47384">
    <property type="entry name" value="Homodimeric domain of signal transducing histidine kinase"/>
    <property type="match status" value="1"/>
</dbReference>
<dbReference type="SMART" id="SM00388">
    <property type="entry name" value="HisKA"/>
    <property type="match status" value="1"/>
</dbReference>
<evidence type="ECO:0000256" key="6">
    <source>
        <dbReference type="ARBA" id="ARBA00023012"/>
    </source>
</evidence>
<comment type="catalytic activity">
    <reaction evidence="1">
        <text>ATP + protein L-histidine = ADP + protein N-phospho-L-histidine.</text>
        <dbReference type="EC" id="2.7.13.3"/>
    </reaction>
</comment>
<dbReference type="PRINTS" id="PR00344">
    <property type="entry name" value="BCTRLSENSOR"/>
</dbReference>
<keyword evidence="3 7" id="KW-0597">Phosphoprotein</keyword>
<dbReference type="Pfam" id="PF00512">
    <property type="entry name" value="HisKA"/>
    <property type="match status" value="1"/>
</dbReference>
<dbReference type="InterPro" id="IPR005467">
    <property type="entry name" value="His_kinase_dom"/>
</dbReference>
<dbReference type="CDD" id="cd00082">
    <property type="entry name" value="HisKA"/>
    <property type="match status" value="1"/>
</dbReference>
<keyword evidence="15" id="KW-1185">Reference proteome</keyword>
<evidence type="ECO:0000256" key="1">
    <source>
        <dbReference type="ARBA" id="ARBA00000085"/>
    </source>
</evidence>
<evidence type="ECO:0000259" key="10">
    <source>
        <dbReference type="PROSITE" id="PS50109"/>
    </source>
</evidence>
<dbReference type="InterPro" id="IPR036097">
    <property type="entry name" value="HisK_dim/P_sf"/>
</dbReference>
<evidence type="ECO:0000256" key="7">
    <source>
        <dbReference type="PROSITE-ProRule" id="PRU00169"/>
    </source>
</evidence>
<dbReference type="Gene3D" id="3.40.50.2300">
    <property type="match status" value="1"/>
</dbReference>
<dbReference type="CDD" id="cd00130">
    <property type="entry name" value="PAS"/>
    <property type="match status" value="1"/>
</dbReference>
<feature type="coiled-coil region" evidence="8">
    <location>
        <begin position="271"/>
        <end position="298"/>
    </location>
</feature>
<feature type="region of interest" description="Disordered" evidence="9">
    <location>
        <begin position="1"/>
        <end position="30"/>
    </location>
</feature>
<evidence type="ECO:0000259" key="11">
    <source>
        <dbReference type="PROSITE" id="PS50110"/>
    </source>
</evidence>
<dbReference type="Gene3D" id="1.10.287.130">
    <property type="match status" value="1"/>
</dbReference>
<dbReference type="Gene3D" id="3.30.450.20">
    <property type="entry name" value="PAS domain"/>
    <property type="match status" value="1"/>
</dbReference>
<keyword evidence="5" id="KW-0418">Kinase</keyword>
<dbReference type="PANTHER" id="PTHR43711:SF1">
    <property type="entry name" value="HISTIDINE KINASE 1"/>
    <property type="match status" value="1"/>
</dbReference>
<dbReference type="InterPro" id="IPR036890">
    <property type="entry name" value="HATPase_C_sf"/>
</dbReference>
<dbReference type="Pfam" id="PF02518">
    <property type="entry name" value="HATPase_c"/>
    <property type="match status" value="1"/>
</dbReference>
<evidence type="ECO:0000256" key="9">
    <source>
        <dbReference type="SAM" id="MobiDB-lite"/>
    </source>
</evidence>
<dbReference type="InterPro" id="IPR003661">
    <property type="entry name" value="HisK_dim/P_dom"/>
</dbReference>
<dbReference type="SUPFAM" id="SSF55785">
    <property type="entry name" value="PYP-like sensor domain (PAS domain)"/>
    <property type="match status" value="1"/>
</dbReference>
<dbReference type="STRING" id="660518.SAMN05216218_10518"/>
<dbReference type="EMBL" id="FNBK01000005">
    <property type="protein sequence ID" value="SDF26882.1"/>
    <property type="molecule type" value="Genomic_DNA"/>
</dbReference>
<feature type="domain" description="PAS" evidence="12">
    <location>
        <begin position="162"/>
        <end position="232"/>
    </location>
</feature>
<dbReference type="InterPro" id="IPR003594">
    <property type="entry name" value="HATPase_dom"/>
</dbReference>
<evidence type="ECO:0000256" key="8">
    <source>
        <dbReference type="SAM" id="Coils"/>
    </source>
</evidence>
<reference evidence="15" key="1">
    <citation type="submission" date="2016-10" db="EMBL/GenBank/DDBJ databases">
        <authorList>
            <person name="Varghese N."/>
            <person name="Submissions S."/>
        </authorList>
    </citation>
    <scope>NUCLEOTIDE SEQUENCE [LARGE SCALE GENOMIC DNA]</scope>
    <source>
        <strain evidence="15">IBRC-M 10760</strain>
    </source>
</reference>
<keyword evidence="4" id="KW-0808">Transferase</keyword>